<evidence type="ECO:0000313" key="1">
    <source>
        <dbReference type="EMBL" id="OAX38746.1"/>
    </source>
</evidence>
<accession>A0A1B7N1M4</accession>
<dbReference type="EMBL" id="KV448279">
    <property type="protein sequence ID" value="OAX38746.1"/>
    <property type="molecule type" value="Genomic_DNA"/>
</dbReference>
<dbReference type="Proteomes" id="UP000092154">
    <property type="component" value="Unassembled WGS sequence"/>
</dbReference>
<dbReference type="AlphaFoldDB" id="A0A1B7N1M4"/>
<name>A0A1B7N1M4_9AGAM</name>
<organism evidence="1 2">
    <name type="scientific">Rhizopogon vinicolor AM-OR11-026</name>
    <dbReference type="NCBI Taxonomy" id="1314800"/>
    <lineage>
        <taxon>Eukaryota</taxon>
        <taxon>Fungi</taxon>
        <taxon>Dikarya</taxon>
        <taxon>Basidiomycota</taxon>
        <taxon>Agaricomycotina</taxon>
        <taxon>Agaricomycetes</taxon>
        <taxon>Agaricomycetidae</taxon>
        <taxon>Boletales</taxon>
        <taxon>Suillineae</taxon>
        <taxon>Rhizopogonaceae</taxon>
        <taxon>Rhizopogon</taxon>
    </lineage>
</organism>
<sequence length="102" mass="11466">MRPGVDVMVAEEGVSACSGGKRLVILTISKHRHQTIAQARCCRNMFNHHILVPTLHHCWHHLIIAQTLAAVSAFHPGSRITSPRDYRLSAGSRRLRWLLRVG</sequence>
<reference evidence="1 2" key="1">
    <citation type="submission" date="2016-06" db="EMBL/GenBank/DDBJ databases">
        <title>Comparative genomics of the ectomycorrhizal sister species Rhizopogon vinicolor and Rhizopogon vesiculosus (Basidiomycota: Boletales) reveals a divergence of the mating type B locus.</title>
        <authorList>
            <consortium name="DOE Joint Genome Institute"/>
            <person name="Mujic A.B."/>
            <person name="Kuo A."/>
            <person name="Tritt A."/>
            <person name="Lipzen A."/>
            <person name="Chen C."/>
            <person name="Johnson J."/>
            <person name="Sharma A."/>
            <person name="Barry K."/>
            <person name="Grigoriev I.V."/>
            <person name="Spatafora J.W."/>
        </authorList>
    </citation>
    <scope>NUCLEOTIDE SEQUENCE [LARGE SCALE GENOMIC DNA]</scope>
    <source>
        <strain evidence="1 2">AM-OR11-026</strain>
    </source>
</reference>
<gene>
    <name evidence="1" type="ORF">K503DRAFT_137517</name>
</gene>
<protein>
    <submittedName>
        <fullName evidence="1">Uncharacterized protein</fullName>
    </submittedName>
</protein>
<proteinExistence type="predicted"/>
<dbReference type="InParanoid" id="A0A1B7N1M4"/>
<evidence type="ECO:0000313" key="2">
    <source>
        <dbReference type="Proteomes" id="UP000092154"/>
    </source>
</evidence>
<keyword evidence="2" id="KW-1185">Reference proteome</keyword>